<feature type="transmembrane region" description="Helical" evidence="8">
    <location>
        <begin position="349"/>
        <end position="369"/>
    </location>
</feature>
<keyword evidence="6 8" id="KW-1133">Transmembrane helix</keyword>
<evidence type="ECO:0000259" key="9">
    <source>
        <dbReference type="Pfam" id="PF13231"/>
    </source>
</evidence>
<keyword evidence="7 8" id="KW-0472">Membrane</keyword>
<evidence type="ECO:0000256" key="3">
    <source>
        <dbReference type="ARBA" id="ARBA00022676"/>
    </source>
</evidence>
<dbReference type="GO" id="GO:0009103">
    <property type="term" value="P:lipopolysaccharide biosynthetic process"/>
    <property type="evidence" value="ECO:0007669"/>
    <property type="project" value="UniProtKB-ARBA"/>
</dbReference>
<accession>A0A1F7GJ53</accession>
<keyword evidence="4" id="KW-0808">Transferase</keyword>
<dbReference type="PANTHER" id="PTHR33908:SF11">
    <property type="entry name" value="MEMBRANE PROTEIN"/>
    <property type="match status" value="1"/>
</dbReference>
<evidence type="ECO:0000256" key="7">
    <source>
        <dbReference type="ARBA" id="ARBA00023136"/>
    </source>
</evidence>
<feature type="transmembrane region" description="Helical" evidence="8">
    <location>
        <begin position="277"/>
        <end position="293"/>
    </location>
</feature>
<dbReference type="GO" id="GO:0016763">
    <property type="term" value="F:pentosyltransferase activity"/>
    <property type="evidence" value="ECO:0007669"/>
    <property type="project" value="TreeGrafter"/>
</dbReference>
<evidence type="ECO:0000256" key="8">
    <source>
        <dbReference type="SAM" id="Phobius"/>
    </source>
</evidence>
<evidence type="ECO:0000256" key="4">
    <source>
        <dbReference type="ARBA" id="ARBA00022679"/>
    </source>
</evidence>
<protein>
    <recommendedName>
        <fullName evidence="9">Glycosyltransferase RgtA/B/C/D-like domain-containing protein</fullName>
    </recommendedName>
</protein>
<dbReference type="InterPro" id="IPR038731">
    <property type="entry name" value="RgtA/B/C-like"/>
</dbReference>
<keyword evidence="2" id="KW-1003">Cell membrane</keyword>
<dbReference type="Pfam" id="PF13231">
    <property type="entry name" value="PMT_2"/>
    <property type="match status" value="1"/>
</dbReference>
<name>A0A1F7GJ53_9BACT</name>
<comment type="subcellular location">
    <subcellularLocation>
        <location evidence="1">Cell membrane</location>
        <topology evidence="1">Multi-pass membrane protein</topology>
    </subcellularLocation>
</comment>
<feature type="transmembrane region" description="Helical" evidence="8">
    <location>
        <begin position="210"/>
        <end position="230"/>
    </location>
</feature>
<evidence type="ECO:0000256" key="5">
    <source>
        <dbReference type="ARBA" id="ARBA00022692"/>
    </source>
</evidence>
<feature type="transmembrane region" description="Helical" evidence="8">
    <location>
        <begin position="93"/>
        <end position="116"/>
    </location>
</feature>
<gene>
    <name evidence="10" type="ORF">A2799_02370</name>
</gene>
<evidence type="ECO:0000256" key="1">
    <source>
        <dbReference type="ARBA" id="ARBA00004651"/>
    </source>
</evidence>
<organism evidence="10 11">
    <name type="scientific">Candidatus Roizmanbacteria bacterium RIFCSPHIGHO2_01_FULL_39_24</name>
    <dbReference type="NCBI Taxonomy" id="1802032"/>
    <lineage>
        <taxon>Bacteria</taxon>
        <taxon>Candidatus Roizmaniibacteriota</taxon>
    </lineage>
</organism>
<sequence>MFDIWAVARNIKSKFNRNDLLLTISLLIGYFLTRTINLSKFPVFSDEAIYIHWAKVAWHDASWRFISLTDGKQPLQTWGTIPFLKLFQSDALLAGRMFSVFTGLFALVGVFCLIYYLFGKRTAFIGSFLYVITPYFLFYDRMALVDSGVNGFFIWIILLSLILVDTVRLDIALILGLLSGVGLLAKSSVRLFLLLGYGAVILTFKSSRKIMNFSILFGVSVVLALIIYNVQRLSPFFQFVSQKNNTFIMSVGELLSSPFAFFFTNIVHIPYFVFSEMGYIVALFGVVGLFLLFKNKNKYAIYFTILLIIPLIIISCISKILFPRYIIFFGTTLTILASYFLSQLKDKKNLLISISLILVSVLYFDYTLLFDNAKVPFPGVDRGQYLEGWPAGWGARDIVEYAKNHSTGRRITFLAEGDFGMTGDVLDTFILPTDNIGIKGFWPLGEEHLFASQKLLEKEDVYVVFGHRSKFPKHWPLTLIKRYEKPGNKSAIYFFKLTP</sequence>
<dbReference type="GO" id="GO:0005886">
    <property type="term" value="C:plasma membrane"/>
    <property type="evidence" value="ECO:0007669"/>
    <property type="project" value="UniProtKB-SubCell"/>
</dbReference>
<feature type="transmembrane region" description="Helical" evidence="8">
    <location>
        <begin position="123"/>
        <end position="140"/>
    </location>
</feature>
<feature type="transmembrane region" description="Helical" evidence="8">
    <location>
        <begin position="152"/>
        <end position="175"/>
    </location>
</feature>
<keyword evidence="3" id="KW-0328">Glycosyltransferase</keyword>
<proteinExistence type="predicted"/>
<dbReference type="InterPro" id="IPR050297">
    <property type="entry name" value="LipidA_mod_glycosyltrf_83"/>
</dbReference>
<feature type="transmembrane region" description="Helical" evidence="8">
    <location>
        <begin position="300"/>
        <end position="320"/>
    </location>
</feature>
<feature type="transmembrane region" description="Helical" evidence="8">
    <location>
        <begin position="251"/>
        <end position="271"/>
    </location>
</feature>
<dbReference type="PANTHER" id="PTHR33908">
    <property type="entry name" value="MANNOSYLTRANSFERASE YKCB-RELATED"/>
    <property type="match status" value="1"/>
</dbReference>
<reference evidence="10 11" key="1">
    <citation type="journal article" date="2016" name="Nat. Commun.">
        <title>Thousands of microbial genomes shed light on interconnected biogeochemical processes in an aquifer system.</title>
        <authorList>
            <person name="Anantharaman K."/>
            <person name="Brown C.T."/>
            <person name="Hug L.A."/>
            <person name="Sharon I."/>
            <person name="Castelle C.J."/>
            <person name="Probst A.J."/>
            <person name="Thomas B.C."/>
            <person name="Singh A."/>
            <person name="Wilkins M.J."/>
            <person name="Karaoz U."/>
            <person name="Brodie E.L."/>
            <person name="Williams K.H."/>
            <person name="Hubbard S.S."/>
            <person name="Banfield J.F."/>
        </authorList>
    </citation>
    <scope>NUCLEOTIDE SEQUENCE [LARGE SCALE GENOMIC DNA]</scope>
</reference>
<feature type="domain" description="Glycosyltransferase RgtA/B/C/D-like" evidence="9">
    <location>
        <begin position="74"/>
        <end position="227"/>
    </location>
</feature>
<evidence type="ECO:0000256" key="6">
    <source>
        <dbReference type="ARBA" id="ARBA00022989"/>
    </source>
</evidence>
<keyword evidence="5 8" id="KW-0812">Transmembrane</keyword>
<evidence type="ECO:0000256" key="2">
    <source>
        <dbReference type="ARBA" id="ARBA00022475"/>
    </source>
</evidence>
<evidence type="ECO:0000313" key="10">
    <source>
        <dbReference type="EMBL" id="OGK18885.1"/>
    </source>
</evidence>
<dbReference type="AlphaFoldDB" id="A0A1F7GJ53"/>
<feature type="transmembrane region" description="Helical" evidence="8">
    <location>
        <begin position="326"/>
        <end position="342"/>
    </location>
</feature>
<dbReference type="EMBL" id="MFZH01000023">
    <property type="protein sequence ID" value="OGK18885.1"/>
    <property type="molecule type" value="Genomic_DNA"/>
</dbReference>
<dbReference type="Proteomes" id="UP000176850">
    <property type="component" value="Unassembled WGS sequence"/>
</dbReference>
<evidence type="ECO:0000313" key="11">
    <source>
        <dbReference type="Proteomes" id="UP000176850"/>
    </source>
</evidence>
<feature type="transmembrane region" description="Helical" evidence="8">
    <location>
        <begin position="20"/>
        <end position="36"/>
    </location>
</feature>
<comment type="caution">
    <text evidence="10">The sequence shown here is derived from an EMBL/GenBank/DDBJ whole genome shotgun (WGS) entry which is preliminary data.</text>
</comment>